<gene>
    <name evidence="2" type="ORF">SORBI_3006G098800</name>
</gene>
<protein>
    <submittedName>
        <fullName evidence="2">Uncharacterized protein</fullName>
    </submittedName>
</protein>
<dbReference type="InParanoid" id="A0A1B6PL77"/>
<accession>A0A1B6PL77</accession>
<dbReference type="ExpressionAtlas" id="A0A1B6PL77">
    <property type="expression patterns" value="baseline"/>
</dbReference>
<name>A0A1B6PL77_SORBI</name>
<feature type="region of interest" description="Disordered" evidence="1">
    <location>
        <begin position="1"/>
        <end position="59"/>
    </location>
</feature>
<proteinExistence type="predicted"/>
<dbReference type="AlphaFoldDB" id="A0A1B6PL77"/>
<organism evidence="2 3">
    <name type="scientific">Sorghum bicolor</name>
    <name type="common">Sorghum</name>
    <name type="synonym">Sorghum vulgare</name>
    <dbReference type="NCBI Taxonomy" id="4558"/>
    <lineage>
        <taxon>Eukaryota</taxon>
        <taxon>Viridiplantae</taxon>
        <taxon>Streptophyta</taxon>
        <taxon>Embryophyta</taxon>
        <taxon>Tracheophyta</taxon>
        <taxon>Spermatophyta</taxon>
        <taxon>Magnoliopsida</taxon>
        <taxon>Liliopsida</taxon>
        <taxon>Poales</taxon>
        <taxon>Poaceae</taxon>
        <taxon>PACMAD clade</taxon>
        <taxon>Panicoideae</taxon>
        <taxon>Andropogonodae</taxon>
        <taxon>Andropogoneae</taxon>
        <taxon>Sorghinae</taxon>
        <taxon>Sorghum</taxon>
    </lineage>
</organism>
<reference evidence="3" key="2">
    <citation type="journal article" date="2018" name="Plant J.">
        <title>The Sorghum bicolor reference genome: improved assembly, gene annotations, a transcriptome atlas, and signatures of genome organization.</title>
        <authorList>
            <person name="McCormick R.F."/>
            <person name="Truong S.K."/>
            <person name="Sreedasyam A."/>
            <person name="Jenkins J."/>
            <person name="Shu S."/>
            <person name="Sims D."/>
            <person name="Kennedy M."/>
            <person name="Amirebrahimi M."/>
            <person name="Weers B.D."/>
            <person name="McKinley B."/>
            <person name="Mattison A."/>
            <person name="Morishige D.T."/>
            <person name="Grimwood J."/>
            <person name="Schmutz J."/>
            <person name="Mullet J.E."/>
        </authorList>
    </citation>
    <scope>NUCLEOTIDE SEQUENCE [LARGE SCALE GENOMIC DNA]</scope>
    <source>
        <strain evidence="3">cv. BTx623</strain>
    </source>
</reference>
<reference evidence="2 3" key="1">
    <citation type="journal article" date="2009" name="Nature">
        <title>The Sorghum bicolor genome and the diversification of grasses.</title>
        <authorList>
            <person name="Paterson A.H."/>
            <person name="Bowers J.E."/>
            <person name="Bruggmann R."/>
            <person name="Dubchak I."/>
            <person name="Grimwood J."/>
            <person name="Gundlach H."/>
            <person name="Haberer G."/>
            <person name="Hellsten U."/>
            <person name="Mitros T."/>
            <person name="Poliakov A."/>
            <person name="Schmutz J."/>
            <person name="Spannagl M."/>
            <person name="Tang H."/>
            <person name="Wang X."/>
            <person name="Wicker T."/>
            <person name="Bharti A.K."/>
            <person name="Chapman J."/>
            <person name="Feltus F.A."/>
            <person name="Gowik U."/>
            <person name="Grigoriev I.V."/>
            <person name="Lyons E."/>
            <person name="Maher C.A."/>
            <person name="Martis M."/>
            <person name="Narechania A."/>
            <person name="Otillar R.P."/>
            <person name="Penning B.W."/>
            <person name="Salamov A.A."/>
            <person name="Wang Y."/>
            <person name="Zhang L."/>
            <person name="Carpita N.C."/>
            <person name="Freeling M."/>
            <person name="Gingle A.R."/>
            <person name="Hash C.T."/>
            <person name="Keller B."/>
            <person name="Klein P."/>
            <person name="Kresovich S."/>
            <person name="McCann M.C."/>
            <person name="Ming R."/>
            <person name="Peterson D.G."/>
            <person name="Mehboob-ur-Rahman"/>
            <person name="Ware D."/>
            <person name="Westhoff P."/>
            <person name="Mayer K.F."/>
            <person name="Messing J."/>
            <person name="Rokhsar D.S."/>
        </authorList>
    </citation>
    <scope>NUCLEOTIDE SEQUENCE [LARGE SCALE GENOMIC DNA]</scope>
    <source>
        <strain evidence="3">cv. BTx623</strain>
    </source>
</reference>
<feature type="compositionally biased region" description="Low complexity" evidence="1">
    <location>
        <begin position="8"/>
        <end position="27"/>
    </location>
</feature>
<evidence type="ECO:0000256" key="1">
    <source>
        <dbReference type="SAM" id="MobiDB-lite"/>
    </source>
</evidence>
<evidence type="ECO:0000313" key="3">
    <source>
        <dbReference type="Proteomes" id="UP000000768"/>
    </source>
</evidence>
<keyword evidence="3" id="KW-1185">Reference proteome</keyword>
<dbReference type="Gramene" id="KXG26422">
    <property type="protein sequence ID" value="KXG26422"/>
    <property type="gene ID" value="SORBI_3006G098800"/>
</dbReference>
<dbReference type="Proteomes" id="UP000000768">
    <property type="component" value="Chromosome 6"/>
</dbReference>
<dbReference type="EMBL" id="CM000765">
    <property type="protein sequence ID" value="KXG26422.1"/>
    <property type="molecule type" value="Genomic_DNA"/>
</dbReference>
<evidence type="ECO:0000313" key="2">
    <source>
        <dbReference type="EMBL" id="KXG26422.1"/>
    </source>
</evidence>
<sequence length="105" mass="11374">MAMLPTASNSPWVPSSSSSSSSSPSLSFLPWRRRARRSGTACKRRGDTGGGPAASSLSPRCFLRSGCLCSSWQRDPRCHMSFLICSEVCPHSSRIQYSLVICSSK</sequence>